<proteinExistence type="predicted"/>
<dbReference type="WBParaSite" id="PSAMB.scaffold1202size34455.g11662.t1">
    <property type="protein sequence ID" value="PSAMB.scaffold1202size34455.g11662.t1"/>
    <property type="gene ID" value="PSAMB.scaffold1202size34455.g11662"/>
</dbReference>
<name>A0A914USI8_9BILA</name>
<dbReference type="AlphaFoldDB" id="A0A914USI8"/>
<evidence type="ECO:0000313" key="1">
    <source>
        <dbReference type="Proteomes" id="UP000887566"/>
    </source>
</evidence>
<dbReference type="Proteomes" id="UP000887566">
    <property type="component" value="Unplaced"/>
</dbReference>
<keyword evidence="1" id="KW-1185">Reference proteome</keyword>
<reference evidence="2" key="1">
    <citation type="submission" date="2022-11" db="UniProtKB">
        <authorList>
            <consortium name="WormBaseParasite"/>
        </authorList>
    </citation>
    <scope>IDENTIFICATION</scope>
</reference>
<evidence type="ECO:0000313" key="2">
    <source>
        <dbReference type="WBParaSite" id="PSAMB.scaffold1202size34455.g11662.t1"/>
    </source>
</evidence>
<accession>A0A914USI8</accession>
<sequence length="141" mass="15507">MPRLTVGARQQKCVADSSNQPSNAVCAQLSRKQRTLQLNQMTTGPTSGADWRIGQLAGRHRYIRVAPSVAVCVANSLFSRELLISVGRVAIFSTQSIRPRHARLLLRRNTRNTLSVANPCLSSNQSDQSKNCWCPSSNDSI</sequence>
<protein>
    <submittedName>
        <fullName evidence="2">Uncharacterized protein</fullName>
    </submittedName>
</protein>
<organism evidence="1 2">
    <name type="scientific">Plectus sambesii</name>
    <dbReference type="NCBI Taxonomy" id="2011161"/>
    <lineage>
        <taxon>Eukaryota</taxon>
        <taxon>Metazoa</taxon>
        <taxon>Ecdysozoa</taxon>
        <taxon>Nematoda</taxon>
        <taxon>Chromadorea</taxon>
        <taxon>Plectida</taxon>
        <taxon>Plectina</taxon>
        <taxon>Plectoidea</taxon>
        <taxon>Plectidae</taxon>
        <taxon>Plectus</taxon>
    </lineage>
</organism>